<dbReference type="EMBL" id="FOGG01000047">
    <property type="protein sequence ID" value="SES23772.1"/>
    <property type="molecule type" value="Genomic_DNA"/>
</dbReference>
<gene>
    <name evidence="5" type="ORF">SAMN04488023_1473</name>
</gene>
<evidence type="ECO:0000256" key="1">
    <source>
        <dbReference type="ARBA" id="ARBA00023015"/>
    </source>
</evidence>
<evidence type="ECO:0000256" key="2">
    <source>
        <dbReference type="ARBA" id="ARBA00023125"/>
    </source>
</evidence>
<accession>A0A1H9VQA7</accession>
<evidence type="ECO:0000256" key="3">
    <source>
        <dbReference type="ARBA" id="ARBA00023163"/>
    </source>
</evidence>
<dbReference type="GO" id="GO:0003700">
    <property type="term" value="F:DNA-binding transcription factor activity"/>
    <property type="evidence" value="ECO:0007669"/>
    <property type="project" value="InterPro"/>
</dbReference>
<evidence type="ECO:0000259" key="4">
    <source>
        <dbReference type="PROSITE" id="PS01124"/>
    </source>
</evidence>
<dbReference type="Pfam" id="PF12833">
    <property type="entry name" value="HTH_18"/>
    <property type="match status" value="1"/>
</dbReference>
<evidence type="ECO:0000313" key="6">
    <source>
        <dbReference type="Proteomes" id="UP000199572"/>
    </source>
</evidence>
<dbReference type="PRINTS" id="PR00032">
    <property type="entry name" value="HTHARAC"/>
</dbReference>
<dbReference type="InterPro" id="IPR009057">
    <property type="entry name" value="Homeodomain-like_sf"/>
</dbReference>
<dbReference type="GO" id="GO:0043565">
    <property type="term" value="F:sequence-specific DNA binding"/>
    <property type="evidence" value="ECO:0007669"/>
    <property type="project" value="InterPro"/>
</dbReference>
<proteinExistence type="predicted"/>
<dbReference type="SUPFAM" id="SSF46689">
    <property type="entry name" value="Homeodomain-like"/>
    <property type="match status" value="1"/>
</dbReference>
<dbReference type="STRING" id="390241.SAMN04488023_1473"/>
<dbReference type="OrthoDB" id="2585681at2"/>
<organism evidence="5 6">
    <name type="scientific">Pedobacter rhizosphaerae</name>
    <dbReference type="NCBI Taxonomy" id="390241"/>
    <lineage>
        <taxon>Bacteria</taxon>
        <taxon>Pseudomonadati</taxon>
        <taxon>Bacteroidota</taxon>
        <taxon>Sphingobacteriia</taxon>
        <taxon>Sphingobacteriales</taxon>
        <taxon>Sphingobacteriaceae</taxon>
        <taxon>Pedobacter</taxon>
    </lineage>
</organism>
<dbReference type="InterPro" id="IPR020449">
    <property type="entry name" value="Tscrpt_reg_AraC-type_HTH"/>
</dbReference>
<keyword evidence="3" id="KW-0804">Transcription</keyword>
<dbReference type="PROSITE" id="PS01124">
    <property type="entry name" value="HTH_ARAC_FAMILY_2"/>
    <property type="match status" value="1"/>
</dbReference>
<dbReference type="PANTHER" id="PTHR43280:SF32">
    <property type="entry name" value="TRANSCRIPTIONAL REGULATORY PROTEIN"/>
    <property type="match status" value="1"/>
</dbReference>
<sequence length="284" mass="33282">MSNIIPKYSLEDPLNQNDFNFYKSDELVEFMAQDQNPHSHNYYILSFLYSGSILHLADFESDRITAPAILLLDIDRVHTHPILHDCVIKSIGFSQRFIKDRGPTFFNSLNKIFSRPFIKISKGEIERIDEIIHLMENRSFNSTLETELTQSLLDALVTYCAILSDQNPSTEKTLNEIYARFRILLKKHYTEHHEVSFYADSLNISTSVLTHQVKHSTFKTPKQLIDEHLLLEAKRILYWSDITSKELSWKLGFETDSYFSRFFKKYTGLTPKEFQKNSILNRIL</sequence>
<evidence type="ECO:0000313" key="5">
    <source>
        <dbReference type="EMBL" id="SES23772.1"/>
    </source>
</evidence>
<name>A0A1H9VQA7_9SPHI</name>
<dbReference type="Proteomes" id="UP000199572">
    <property type="component" value="Unassembled WGS sequence"/>
</dbReference>
<reference evidence="5 6" key="1">
    <citation type="submission" date="2016-10" db="EMBL/GenBank/DDBJ databases">
        <authorList>
            <person name="de Groot N.N."/>
        </authorList>
    </citation>
    <scope>NUCLEOTIDE SEQUENCE [LARGE SCALE GENOMIC DNA]</scope>
    <source>
        <strain evidence="5 6">DSM 18610</strain>
    </source>
</reference>
<protein>
    <submittedName>
        <fullName evidence="5">AraC-type DNA-binding protein</fullName>
    </submittedName>
</protein>
<dbReference type="RefSeq" id="WP_090889069.1">
    <property type="nucleotide sequence ID" value="NZ_FOGG01000047.1"/>
</dbReference>
<keyword evidence="1" id="KW-0805">Transcription regulation</keyword>
<dbReference type="SMART" id="SM00342">
    <property type="entry name" value="HTH_ARAC"/>
    <property type="match status" value="1"/>
</dbReference>
<feature type="domain" description="HTH araC/xylS-type" evidence="4">
    <location>
        <begin position="179"/>
        <end position="277"/>
    </location>
</feature>
<keyword evidence="2 5" id="KW-0238">DNA-binding</keyword>
<dbReference type="PANTHER" id="PTHR43280">
    <property type="entry name" value="ARAC-FAMILY TRANSCRIPTIONAL REGULATOR"/>
    <property type="match status" value="1"/>
</dbReference>
<dbReference type="AlphaFoldDB" id="A0A1H9VQA7"/>
<dbReference type="InterPro" id="IPR018060">
    <property type="entry name" value="HTH_AraC"/>
</dbReference>
<keyword evidence="6" id="KW-1185">Reference proteome</keyword>
<dbReference type="Gene3D" id="1.10.10.60">
    <property type="entry name" value="Homeodomain-like"/>
    <property type="match status" value="1"/>
</dbReference>